<evidence type="ECO:0000259" key="2">
    <source>
        <dbReference type="Pfam" id="PF02589"/>
    </source>
</evidence>
<feature type="region of interest" description="Disordered" evidence="1">
    <location>
        <begin position="1"/>
        <end position="21"/>
    </location>
</feature>
<dbReference type="EMBL" id="UINC01005818">
    <property type="protein sequence ID" value="SVA23744.1"/>
    <property type="molecule type" value="Genomic_DNA"/>
</dbReference>
<gene>
    <name evidence="3" type="ORF">METZ01_LOCUS76598</name>
</gene>
<protein>
    <recommendedName>
        <fullName evidence="2">LUD domain-containing protein</fullName>
    </recommendedName>
</protein>
<dbReference type="Gene3D" id="3.40.50.10420">
    <property type="entry name" value="NagB/RpiA/CoA transferase-like"/>
    <property type="match status" value="1"/>
</dbReference>
<evidence type="ECO:0000256" key="1">
    <source>
        <dbReference type="SAM" id="MobiDB-lite"/>
    </source>
</evidence>
<dbReference type="InterPro" id="IPR024185">
    <property type="entry name" value="FTHF_cligase-like_sf"/>
</dbReference>
<dbReference type="PANTHER" id="PTHR43682">
    <property type="entry name" value="LACTATE UTILIZATION PROTEIN C"/>
    <property type="match status" value="1"/>
</dbReference>
<evidence type="ECO:0000313" key="3">
    <source>
        <dbReference type="EMBL" id="SVA23744.1"/>
    </source>
</evidence>
<dbReference type="InterPro" id="IPR037171">
    <property type="entry name" value="NagB/RpiA_transferase-like"/>
</dbReference>
<dbReference type="SUPFAM" id="SSF100950">
    <property type="entry name" value="NagB/RpiA/CoA transferase-like"/>
    <property type="match status" value="1"/>
</dbReference>
<dbReference type="Pfam" id="PF02589">
    <property type="entry name" value="LUD_dom"/>
    <property type="match status" value="1"/>
</dbReference>
<feature type="domain" description="LUD" evidence="2">
    <location>
        <begin position="25"/>
        <end position="207"/>
    </location>
</feature>
<dbReference type="PANTHER" id="PTHR43682:SF1">
    <property type="entry name" value="LACTATE UTILIZATION PROTEIN C"/>
    <property type="match status" value="1"/>
</dbReference>
<organism evidence="3">
    <name type="scientific">marine metagenome</name>
    <dbReference type="NCBI Taxonomy" id="408172"/>
    <lineage>
        <taxon>unclassified sequences</taxon>
        <taxon>metagenomes</taxon>
        <taxon>ecological metagenomes</taxon>
    </lineage>
</organism>
<accession>A0A381U6X3</accession>
<sequence length="208" mass="22731">MEEQVRNKVQAEPIGDTRGDSENLVERFSREAEVAGAQQHRVLRQEDAVEVVHQILCENNASDILAWNSTDLLMGELNKTLIRRGYRLLDAVLPKSADERKIKLDQLAQAQVGITGALAGIAATGTVVLASGPDRARLAWLLPPVHVVLLSSHSIYPTLSSFFSGREDCVRRSSHVAFVTGPSRTADIEQTLTRGVHGPTNVHIVLVD</sequence>
<proteinExistence type="predicted"/>
<name>A0A381U6X3_9ZZZZ</name>
<reference evidence="3" key="1">
    <citation type="submission" date="2018-05" db="EMBL/GenBank/DDBJ databases">
        <authorList>
            <person name="Lanie J.A."/>
            <person name="Ng W.-L."/>
            <person name="Kazmierczak K.M."/>
            <person name="Andrzejewski T.M."/>
            <person name="Davidsen T.M."/>
            <person name="Wayne K.J."/>
            <person name="Tettelin H."/>
            <person name="Glass J.I."/>
            <person name="Rusch D."/>
            <person name="Podicherti R."/>
            <person name="Tsui H.-C.T."/>
            <person name="Winkler M.E."/>
        </authorList>
    </citation>
    <scope>NUCLEOTIDE SEQUENCE</scope>
</reference>
<dbReference type="InterPro" id="IPR003741">
    <property type="entry name" value="LUD_dom"/>
</dbReference>
<dbReference type="AlphaFoldDB" id="A0A381U6X3"/>